<feature type="compositionally biased region" description="Polar residues" evidence="2">
    <location>
        <begin position="337"/>
        <end position="348"/>
    </location>
</feature>
<feature type="region of interest" description="Disordered" evidence="2">
    <location>
        <begin position="1"/>
        <end position="31"/>
    </location>
</feature>
<evidence type="ECO:0000256" key="2">
    <source>
        <dbReference type="SAM" id="MobiDB-lite"/>
    </source>
</evidence>
<evidence type="ECO:0000313" key="6">
    <source>
        <dbReference type="Proteomes" id="UP001212997"/>
    </source>
</evidence>
<keyword evidence="6" id="KW-1185">Reference proteome</keyword>
<dbReference type="InterPro" id="IPR001841">
    <property type="entry name" value="Znf_RING"/>
</dbReference>
<dbReference type="Gene3D" id="3.30.40.10">
    <property type="entry name" value="Zinc/RING finger domain, C3HC4 (zinc finger)"/>
    <property type="match status" value="1"/>
</dbReference>
<feature type="compositionally biased region" description="Low complexity" evidence="2">
    <location>
        <begin position="642"/>
        <end position="659"/>
    </location>
</feature>
<feature type="compositionally biased region" description="Polar residues" evidence="2">
    <location>
        <begin position="739"/>
        <end position="750"/>
    </location>
</feature>
<organism evidence="5 6">
    <name type="scientific">Meripilus lineatus</name>
    <dbReference type="NCBI Taxonomy" id="2056292"/>
    <lineage>
        <taxon>Eukaryota</taxon>
        <taxon>Fungi</taxon>
        <taxon>Dikarya</taxon>
        <taxon>Basidiomycota</taxon>
        <taxon>Agaricomycotina</taxon>
        <taxon>Agaricomycetes</taxon>
        <taxon>Polyporales</taxon>
        <taxon>Meripilaceae</taxon>
        <taxon>Meripilus</taxon>
    </lineage>
</organism>
<name>A0AAD5YIE0_9APHY</name>
<dbReference type="InterPro" id="IPR053026">
    <property type="entry name" value="CDC42_GEF"/>
</dbReference>
<dbReference type="InterPro" id="IPR036465">
    <property type="entry name" value="vWFA_dom_sf"/>
</dbReference>
<feature type="region of interest" description="Disordered" evidence="2">
    <location>
        <begin position="78"/>
        <end position="113"/>
    </location>
</feature>
<sequence>MKPSNWIPKSQSQNNSSHQLPSSSSSFASHSFINDVDSNTHLLPPPSTPRAGAKHNSITATFRSVFYRSPARATSATSLNSAVDSSSSHPDPSSSSSPFNNSSSSTNPDSRSHIHPYATMVAAPLPVVSSHDMSEDEDECPVCLEPLSFSFRLPGEKPHIVPECGHALHEACFTAVYGPPPSSNRAGGVLRKSNLGVCGVCRRPMKVGDGDGGKSNKLAALTGMNKESDTLFPGRDGPTPNGRNPPHHGRANHVKPYDPNEDDPVDHGHHSIKSGYSLDHQHSTYVVAPSIQVRSEFSSLTRSTDPTQPLTCIVVVELPGKRPNAHVPGSTVPVPDNYSQRTATTSNGAHHLHNGTAHSSPRTEYSLQRQQQHQQMPSDFSHTTSSTNPRSFHHHLSPQQSHDHAQTQHHMSPSNSYDPPSYERREAPPSQSSSAGPSGPGTTHSSSGASSTVVGPAPGGSGAIQPVIQHEEDVNSPFTAITEDLRNRIIDWKGHPLSGLGPLQMYDLLSVRRDSLVREFFVYLFKEAIICVVEERKRTLGRLLSSASGGASFGGSSGDVFGMGQGPSSKGVLRLKGRIYIRHIRQVTDTSVSGEMSLTINMEDERLDSFILIYKDRSSLETWKAHIHSLVAVYQSQHSQAAHLSSNSSNSQYQPGGQPDLEEFGGSAKAMRMLSGSTGTTVSTVDSLLHSSSRSTLSSNTSHGSASSNHNHNHNNNYNNYSNSSTPRALGGGGGGAFANQQQTPQQSTYGGAGGYPQKLAPMVEEDEDAMTMLSSRYGGSTPLVTPHLSSGPSNSLAPLPHPPMDLIVVVSVPGPNATPSTAALKLRVIKTSLDFIVAGLGGKDRLSLVTFEVGVGGKVRKTPFLSVGNAFSRGRLNKFVDEIGGRGGVVGAEGEDEFVVRQAGEDKTDVVTAVNHGLDVVLQRKSRNPVSGMVLVSDASDTTRRAQMDLVLARAEAANVPIHSFGYGRSHDPASLWLMSNHTSGTYTFVKDWYDLRDCLAGCIGGMMSIGISGMKMHIKIVDGQRFRIRKISGGPSAILSSDGRDVDVEVGEVHYGERKEMLVELELDNSDVVLSGGAGSAHQRGSDSLLPGHHTPPNHHANSSANGHGHGHGGRTMNATDQFNQRMGLDALSIGDVPDLADGMMDRMIDEVPVFEVDGSFFDPQASKHVSRLAHPVLLTVTLLPNSMGGGGAGSRPRSPLNPPSDPIIVRRRMELLASDMITRALVLVSRKNYPQAQKLLGETRRILHTVLQNITAGLPPPGSSAGRDGLGGMNGMGGVVGRNRKDMLALSAVRAIQGVLQDMQILAEALEENVELFGLDQRNFGAQQAMVLRDQKSWSGRSAIERLFWTIDNSIELVSRSTDWVARE</sequence>
<evidence type="ECO:0000313" key="5">
    <source>
        <dbReference type="EMBL" id="KAJ3491646.1"/>
    </source>
</evidence>
<evidence type="ECO:0000259" key="4">
    <source>
        <dbReference type="PROSITE" id="PS50234"/>
    </source>
</evidence>
<feature type="compositionally biased region" description="Polar residues" evidence="2">
    <location>
        <begin position="356"/>
        <end position="390"/>
    </location>
</feature>
<proteinExistence type="predicted"/>
<protein>
    <recommendedName>
        <fullName evidence="7">RING-type domain-containing protein</fullName>
    </recommendedName>
</protein>
<feature type="domain" description="VWFA" evidence="4">
    <location>
        <begin position="806"/>
        <end position="1005"/>
    </location>
</feature>
<dbReference type="PANTHER" id="PTHR47339">
    <property type="entry name" value="CELL DIVISION CONTROL PROTEIN 24"/>
    <property type="match status" value="1"/>
</dbReference>
<dbReference type="InterPro" id="IPR013083">
    <property type="entry name" value="Znf_RING/FYVE/PHD"/>
</dbReference>
<dbReference type="GO" id="GO:0030010">
    <property type="term" value="P:establishment of cell polarity"/>
    <property type="evidence" value="ECO:0007669"/>
    <property type="project" value="TreeGrafter"/>
</dbReference>
<dbReference type="GO" id="GO:0005737">
    <property type="term" value="C:cytoplasm"/>
    <property type="evidence" value="ECO:0007669"/>
    <property type="project" value="TreeGrafter"/>
</dbReference>
<keyword evidence="1" id="KW-0862">Zinc</keyword>
<feature type="compositionally biased region" description="Low complexity" evidence="2">
    <location>
        <begin position="1100"/>
        <end position="1109"/>
    </location>
</feature>
<keyword evidence="1" id="KW-0479">Metal-binding</keyword>
<feature type="compositionally biased region" description="Low complexity" evidence="2">
    <location>
        <begin position="688"/>
        <end position="726"/>
    </location>
</feature>
<feature type="region of interest" description="Disordered" evidence="2">
    <location>
        <begin position="224"/>
        <end position="270"/>
    </location>
</feature>
<reference evidence="5" key="1">
    <citation type="submission" date="2022-07" db="EMBL/GenBank/DDBJ databases">
        <title>Genome Sequence of Physisporinus lineatus.</title>
        <authorList>
            <person name="Buettner E."/>
        </authorList>
    </citation>
    <scope>NUCLEOTIDE SEQUENCE</scope>
    <source>
        <strain evidence="5">VT162</strain>
    </source>
</reference>
<dbReference type="GO" id="GO:0031106">
    <property type="term" value="P:septin ring organization"/>
    <property type="evidence" value="ECO:0007669"/>
    <property type="project" value="TreeGrafter"/>
</dbReference>
<dbReference type="CDD" id="cd13246">
    <property type="entry name" value="PH_Scd1"/>
    <property type="match status" value="1"/>
</dbReference>
<dbReference type="Proteomes" id="UP001212997">
    <property type="component" value="Unassembled WGS sequence"/>
</dbReference>
<dbReference type="InterPro" id="IPR011993">
    <property type="entry name" value="PH-like_dom_sf"/>
</dbReference>
<dbReference type="InterPro" id="IPR033511">
    <property type="entry name" value="Cdc24/Scd1_PH_dom"/>
</dbReference>
<dbReference type="SUPFAM" id="SSF57850">
    <property type="entry name" value="RING/U-box"/>
    <property type="match status" value="1"/>
</dbReference>
<feature type="compositionally biased region" description="Low complexity" evidence="2">
    <location>
        <begin position="10"/>
        <end position="31"/>
    </location>
</feature>
<feature type="region of interest" description="Disordered" evidence="2">
    <location>
        <begin position="642"/>
        <end position="664"/>
    </location>
</feature>
<dbReference type="Pfam" id="PF15411">
    <property type="entry name" value="PH_10"/>
    <property type="match status" value="1"/>
</dbReference>
<dbReference type="GO" id="GO:0008270">
    <property type="term" value="F:zinc ion binding"/>
    <property type="evidence" value="ECO:0007669"/>
    <property type="project" value="UniProtKB-KW"/>
</dbReference>
<dbReference type="EMBL" id="JANAWD010000009">
    <property type="protein sequence ID" value="KAJ3491646.1"/>
    <property type="molecule type" value="Genomic_DNA"/>
</dbReference>
<feature type="region of interest" description="Disordered" evidence="2">
    <location>
        <begin position="36"/>
        <end position="55"/>
    </location>
</feature>
<feature type="compositionally biased region" description="Low complexity" evidence="2">
    <location>
        <begin position="428"/>
        <end position="456"/>
    </location>
</feature>
<evidence type="ECO:0000259" key="3">
    <source>
        <dbReference type="PROSITE" id="PS50089"/>
    </source>
</evidence>
<dbReference type="GO" id="GO:0000935">
    <property type="term" value="C:division septum"/>
    <property type="evidence" value="ECO:0007669"/>
    <property type="project" value="TreeGrafter"/>
</dbReference>
<feature type="domain" description="RING-type" evidence="3">
    <location>
        <begin position="140"/>
        <end position="202"/>
    </location>
</feature>
<evidence type="ECO:0008006" key="7">
    <source>
        <dbReference type="Google" id="ProtNLM"/>
    </source>
</evidence>
<dbReference type="SUPFAM" id="SSF53300">
    <property type="entry name" value="vWA-like"/>
    <property type="match status" value="1"/>
</dbReference>
<dbReference type="GO" id="GO:0005085">
    <property type="term" value="F:guanyl-nucleotide exchange factor activity"/>
    <property type="evidence" value="ECO:0007669"/>
    <property type="project" value="InterPro"/>
</dbReference>
<dbReference type="PROSITE" id="PS50089">
    <property type="entry name" value="ZF_RING_2"/>
    <property type="match status" value="1"/>
</dbReference>
<keyword evidence="1" id="KW-0863">Zinc-finger</keyword>
<feature type="region of interest" description="Disordered" evidence="2">
    <location>
        <begin position="1076"/>
        <end position="1121"/>
    </location>
</feature>
<comment type="caution">
    <text evidence="5">The sequence shown here is derived from an EMBL/GenBank/DDBJ whole genome shotgun (WGS) entry which is preliminary data.</text>
</comment>
<feature type="region of interest" description="Disordered" evidence="2">
    <location>
        <begin position="321"/>
        <end position="464"/>
    </location>
</feature>
<dbReference type="GO" id="GO:0005634">
    <property type="term" value="C:nucleus"/>
    <property type="evidence" value="ECO:0007669"/>
    <property type="project" value="TreeGrafter"/>
</dbReference>
<accession>A0AAD5YIE0</accession>
<dbReference type="Gene3D" id="3.40.50.410">
    <property type="entry name" value="von Willebrand factor, type A domain"/>
    <property type="match status" value="1"/>
</dbReference>
<gene>
    <name evidence="5" type="ORF">NLI96_g560</name>
</gene>
<feature type="compositionally biased region" description="Low complexity" evidence="2">
    <location>
        <begin position="80"/>
        <end position="109"/>
    </location>
</feature>
<dbReference type="PANTHER" id="PTHR47339:SF1">
    <property type="entry name" value="CELL DIVISION CONTROL PROTEIN 24"/>
    <property type="match status" value="1"/>
</dbReference>
<feature type="region of interest" description="Disordered" evidence="2">
    <location>
        <begin position="688"/>
        <end position="759"/>
    </location>
</feature>
<dbReference type="PROSITE" id="PS50234">
    <property type="entry name" value="VWFA"/>
    <property type="match status" value="1"/>
</dbReference>
<dbReference type="SMART" id="SM00184">
    <property type="entry name" value="RING"/>
    <property type="match status" value="1"/>
</dbReference>
<evidence type="ECO:0000256" key="1">
    <source>
        <dbReference type="PROSITE-ProRule" id="PRU00175"/>
    </source>
</evidence>
<dbReference type="InterPro" id="IPR002035">
    <property type="entry name" value="VWF_A"/>
</dbReference>
<dbReference type="GO" id="GO:0043332">
    <property type="term" value="C:mating projection tip"/>
    <property type="evidence" value="ECO:0007669"/>
    <property type="project" value="TreeGrafter"/>
</dbReference>
<dbReference type="Gene3D" id="2.30.29.30">
    <property type="entry name" value="Pleckstrin-homology domain (PH domain)/Phosphotyrosine-binding domain (PTB)"/>
    <property type="match status" value="1"/>
</dbReference>
<feature type="compositionally biased region" description="Polar residues" evidence="2">
    <location>
        <begin position="408"/>
        <end position="418"/>
    </location>
</feature>